<evidence type="ECO:0000313" key="2">
    <source>
        <dbReference type="EMBL" id="KFE33275.1"/>
    </source>
</evidence>
<proteinExistence type="predicted"/>
<dbReference type="Proteomes" id="UP000028607">
    <property type="component" value="Unassembled WGS sequence"/>
</dbReference>
<reference evidence="3" key="1">
    <citation type="submission" date="2013-04" db="EMBL/GenBank/DDBJ databases">
        <title>Thioclava sp. 13D2W-2 Genome Sequencing.</title>
        <authorList>
            <person name="Lai Q."/>
            <person name="Li G."/>
            <person name="Shao Z."/>
        </authorList>
    </citation>
    <scope>NUCLEOTIDE SEQUENCE [LARGE SCALE GENOMIC DNA]</scope>
    <source>
        <strain evidence="3">13D2W-2</strain>
    </source>
</reference>
<dbReference type="AlphaFoldDB" id="A0A085TRC8"/>
<gene>
    <name evidence="2" type="ORF">DW2_18824</name>
</gene>
<reference evidence="2 3" key="2">
    <citation type="journal article" date="2015" name="Antonie Van Leeuwenhoek">
        <title>Thioclava indica sp. nov., isolated from surface seawater of the Indian Ocean.</title>
        <authorList>
            <person name="Liu Y."/>
            <person name="Lai Q."/>
            <person name="Du J."/>
            <person name="Xu H."/>
            <person name="Jiang L."/>
            <person name="Shao Z."/>
        </authorList>
    </citation>
    <scope>NUCLEOTIDE SEQUENCE [LARGE SCALE GENOMIC DNA]</scope>
    <source>
        <strain evidence="2 3">13D2W-2</strain>
    </source>
</reference>
<dbReference type="Gene3D" id="3.30.930.10">
    <property type="entry name" value="Bira Bifunctional Protein, Domain 2"/>
    <property type="match status" value="1"/>
</dbReference>
<dbReference type="STRING" id="1317124.DW2_18824"/>
<name>A0A085TRC8_9RHOB</name>
<keyword evidence="3" id="KW-1185">Reference proteome</keyword>
<evidence type="ECO:0000313" key="3">
    <source>
        <dbReference type="Proteomes" id="UP000028607"/>
    </source>
</evidence>
<dbReference type="GO" id="GO:0016874">
    <property type="term" value="F:ligase activity"/>
    <property type="evidence" value="ECO:0007669"/>
    <property type="project" value="UniProtKB-KW"/>
</dbReference>
<accession>A0A085TRC8</accession>
<comment type="caution">
    <text evidence="2">The sequence shown here is derived from an EMBL/GenBank/DDBJ whole genome shotgun (WGS) entry which is preliminary data.</text>
</comment>
<dbReference type="InterPro" id="IPR004143">
    <property type="entry name" value="BPL_LPL_catalytic"/>
</dbReference>
<feature type="domain" description="BPL/LPL catalytic" evidence="1">
    <location>
        <begin position="32"/>
        <end position="224"/>
    </location>
</feature>
<organism evidence="2 3">
    <name type="scientific">Thioclava atlantica</name>
    <dbReference type="NCBI Taxonomy" id="1317124"/>
    <lineage>
        <taxon>Bacteria</taxon>
        <taxon>Pseudomonadati</taxon>
        <taxon>Pseudomonadota</taxon>
        <taxon>Alphaproteobacteria</taxon>
        <taxon>Rhodobacterales</taxon>
        <taxon>Paracoccaceae</taxon>
        <taxon>Thioclava</taxon>
    </lineage>
</organism>
<sequence length="249" mass="26417">MTAPDSPVRELALADALDWEAARLGDIAAGRCGGAALLWSCERALVAPASLSRQPGFKRACSRANDAGWPVHLRATGGDLVPQGPDIVNLSLLFRAPPGAAFGLEDAYRQLTSPICEALSDAGISARYGAVPGAFCDGRFNITIAGRKFAGTAQRWRPMADGNAVQSHALMLMRSLDGNTVATLNRFYHDCGIDRVIDAGAHVGLHDLLAKDTDARAQHRILRMIAVRAHASEAHAPAANTRVLSRHLG</sequence>
<dbReference type="PANTHER" id="PTHR43679">
    <property type="entry name" value="OCTANOYLTRANSFERASE LIPM-RELATED"/>
    <property type="match status" value="1"/>
</dbReference>
<dbReference type="SUPFAM" id="SSF55681">
    <property type="entry name" value="Class II aaRS and biotin synthetases"/>
    <property type="match status" value="1"/>
</dbReference>
<evidence type="ECO:0000259" key="1">
    <source>
        <dbReference type="PROSITE" id="PS51733"/>
    </source>
</evidence>
<dbReference type="Pfam" id="PF21948">
    <property type="entry name" value="LplA-B_cat"/>
    <property type="match status" value="1"/>
</dbReference>
<dbReference type="InterPro" id="IPR045864">
    <property type="entry name" value="aa-tRNA-synth_II/BPL/LPL"/>
</dbReference>
<dbReference type="InterPro" id="IPR050664">
    <property type="entry name" value="Octanoyltrans_LipM/LipL"/>
</dbReference>
<dbReference type="RefSeq" id="WP_420340846.1">
    <property type="nucleotide sequence ID" value="NZ_AQRC01000029.1"/>
</dbReference>
<dbReference type="eggNOG" id="COG0095">
    <property type="taxonomic scope" value="Bacteria"/>
</dbReference>
<protein>
    <submittedName>
        <fullName evidence="2">Lipoate-protein ligase A</fullName>
    </submittedName>
</protein>
<dbReference type="EMBL" id="AQRC01000029">
    <property type="protein sequence ID" value="KFE33275.1"/>
    <property type="molecule type" value="Genomic_DNA"/>
</dbReference>
<keyword evidence="2" id="KW-0436">Ligase</keyword>
<dbReference type="PROSITE" id="PS51733">
    <property type="entry name" value="BPL_LPL_CATALYTIC"/>
    <property type="match status" value="1"/>
</dbReference>
<dbReference type="PANTHER" id="PTHR43679:SF2">
    <property type="entry name" value="OCTANOYL-[GCVH]:PROTEIN N-OCTANOYLTRANSFERASE"/>
    <property type="match status" value="1"/>
</dbReference>